<dbReference type="PANTHER" id="PTHR36427">
    <property type="entry name" value="54S RIBOSOMAL PROTEIN L1, MITOCHONDRIAL"/>
    <property type="match status" value="1"/>
</dbReference>
<name>A0A081ICS7_PLAVN</name>
<dbReference type="KEGG" id="pvv:PVVCY_0600870"/>
<keyword evidence="3" id="KW-0687">Ribonucleoprotein</keyword>
<dbReference type="InterPro" id="IPR023674">
    <property type="entry name" value="Ribosomal_uL1-like"/>
</dbReference>
<evidence type="ECO:0008006" key="6">
    <source>
        <dbReference type="Google" id="ProtNLM"/>
    </source>
</evidence>
<dbReference type="InterPro" id="IPR028364">
    <property type="entry name" value="Ribosomal_uL1/biogenesis"/>
</dbReference>
<sequence>MTVKNGYKQIIAFLILYITIFNLRTKGYINNRQNINHIYNKEITQQRNFSNNYKRKIFNKKHILVEKVNISSPDLNKNNSTQPEKENDVIPNKKLKKKDKKIFKKYKDFLDIIPNKSTEYDIIDAIEKIKTLAVHKFVESIDIYLSFNPKKSKMTKNDNIKTFITFPHNLKKQRAKKVYVVTNNNLHKTAVNAGADVVGEDDLINKIKEKEIKLQKKNNNFLLCTNDVIHKLARVGKEIGSKGLMPNEKSGTLVSEFLLAKHIKLFKFENTYIFKLNKLNTLNLNVGDVYMANDQIKENILHLFDHLDNLEFFHFNVKNLKSIYLSSTMGFPFKIKKTNL</sequence>
<proteinExistence type="inferred from homology"/>
<evidence type="ECO:0000256" key="3">
    <source>
        <dbReference type="ARBA" id="ARBA00023274"/>
    </source>
</evidence>
<dbReference type="Proteomes" id="UP000030681">
    <property type="component" value="Unassembled WGS sequence"/>
</dbReference>
<reference evidence="4 5" key="1">
    <citation type="submission" date="2013-02" db="EMBL/GenBank/DDBJ databases">
        <title>The Genome Sequence of Plasmodium vinckei vinckei.</title>
        <authorList>
            <consortium name="The Broad Institute Genome Sequencing Platform"/>
            <consortium name="The Broad Institute Genome Sequencing Center for Infectious Disease"/>
            <person name="Neafsey D."/>
            <person name="Cheeseman I."/>
            <person name="Volkman S."/>
            <person name="Adams J."/>
            <person name="Walker B."/>
            <person name="Young S.K."/>
            <person name="Zeng Q."/>
            <person name="Gargeya S."/>
            <person name="Fitzgerald M."/>
            <person name="Haas B."/>
            <person name="Abouelleil A."/>
            <person name="Alvarado L."/>
            <person name="Arachchi H.M."/>
            <person name="Berlin A.M."/>
            <person name="Chapman S.B."/>
            <person name="Dewar J."/>
            <person name="Goldberg J."/>
            <person name="Griggs A."/>
            <person name="Gujja S."/>
            <person name="Hansen M."/>
            <person name="Howarth C."/>
            <person name="Imamovic A."/>
            <person name="Larimer J."/>
            <person name="McCowan C."/>
            <person name="Murphy C."/>
            <person name="Neiman D."/>
            <person name="Pearson M."/>
            <person name="Priest M."/>
            <person name="Roberts A."/>
            <person name="Saif S."/>
            <person name="Shea T."/>
            <person name="Sisk P."/>
            <person name="Sykes S."/>
            <person name="Wortman J."/>
            <person name="Nusbaum C."/>
            <person name="Birren B."/>
        </authorList>
    </citation>
    <scope>NUCLEOTIDE SEQUENCE [LARGE SCALE GENOMIC DNA]</scope>
    <source>
        <strain evidence="5">vinckei</strain>
    </source>
</reference>
<organism evidence="4 5">
    <name type="scientific">Plasmodium vinckei vinckei</name>
    <dbReference type="NCBI Taxonomy" id="54757"/>
    <lineage>
        <taxon>Eukaryota</taxon>
        <taxon>Sar</taxon>
        <taxon>Alveolata</taxon>
        <taxon>Apicomplexa</taxon>
        <taxon>Aconoidasida</taxon>
        <taxon>Haemosporida</taxon>
        <taxon>Plasmodiidae</taxon>
        <taxon>Plasmodium</taxon>
        <taxon>Plasmodium (Vinckeia)</taxon>
    </lineage>
</organism>
<accession>A0A081ICS7</accession>
<dbReference type="Gene3D" id="3.30.190.20">
    <property type="match status" value="1"/>
</dbReference>
<dbReference type="InterPro" id="IPR016095">
    <property type="entry name" value="Ribosomal_uL1_3-a/b-sand"/>
</dbReference>
<dbReference type="AlphaFoldDB" id="A0A081ICS7"/>
<evidence type="ECO:0000313" key="4">
    <source>
        <dbReference type="EMBL" id="KEG01485.1"/>
    </source>
</evidence>
<dbReference type="Pfam" id="PF00687">
    <property type="entry name" value="Ribosomal_L1"/>
    <property type="match status" value="1"/>
</dbReference>
<protein>
    <recommendedName>
        <fullName evidence="6">50S ribosomal protein L1, apicoplast</fullName>
    </recommendedName>
</protein>
<dbReference type="PANTHER" id="PTHR36427:SF3">
    <property type="entry name" value="LARGE RIBOSOMAL SUBUNIT PROTEIN UL1M"/>
    <property type="match status" value="1"/>
</dbReference>
<evidence type="ECO:0000256" key="1">
    <source>
        <dbReference type="ARBA" id="ARBA00010531"/>
    </source>
</evidence>
<dbReference type="GO" id="GO:1990904">
    <property type="term" value="C:ribonucleoprotein complex"/>
    <property type="evidence" value="ECO:0007669"/>
    <property type="project" value="UniProtKB-KW"/>
</dbReference>
<dbReference type="RefSeq" id="XP_008625452.2">
    <property type="nucleotide sequence ID" value="XM_008627230.2"/>
</dbReference>
<dbReference type="GO" id="GO:0005840">
    <property type="term" value="C:ribosome"/>
    <property type="evidence" value="ECO:0007669"/>
    <property type="project" value="UniProtKB-KW"/>
</dbReference>
<dbReference type="Gene3D" id="3.40.50.790">
    <property type="match status" value="1"/>
</dbReference>
<dbReference type="GeneID" id="19961787"/>
<dbReference type="SUPFAM" id="SSF56808">
    <property type="entry name" value="Ribosomal protein L1"/>
    <property type="match status" value="1"/>
</dbReference>
<evidence type="ECO:0000313" key="5">
    <source>
        <dbReference type="Proteomes" id="UP000030681"/>
    </source>
</evidence>
<dbReference type="OrthoDB" id="1747252at2759"/>
<comment type="similarity">
    <text evidence="1">Belongs to the universal ribosomal protein uL1 family.</text>
</comment>
<evidence type="ECO:0000256" key="2">
    <source>
        <dbReference type="ARBA" id="ARBA00022980"/>
    </source>
</evidence>
<gene>
    <name evidence="4" type="ORF">YYE_03581</name>
</gene>
<keyword evidence="2" id="KW-0689">Ribosomal protein</keyword>
<dbReference type="EMBL" id="KL446951">
    <property type="protein sequence ID" value="KEG01485.1"/>
    <property type="molecule type" value="Genomic_DNA"/>
</dbReference>